<evidence type="ECO:0000313" key="2">
    <source>
        <dbReference type="EMBL" id="VDP13361.1"/>
    </source>
</evidence>
<feature type="region of interest" description="Disordered" evidence="1">
    <location>
        <begin position="242"/>
        <end position="270"/>
    </location>
</feature>
<name>A0A183IV62_9BILA</name>
<sequence>MQVAALALIHISDSESLILDSTYYVFDSIRFIEFLWVSFNYLTAAEIYSFIDLGLTGKRDLSVVEAQISCDSLRIIWCSCRSCLVLQRCLVGRRRLRLLPSLYCLVSLSGGLYALPVRSLSDTSHSVGCDDRSAGNLLSSRSRTRRRPSPPRRTLPPVPDETSYEEARSSASADFSPWNSTLDGCGGNSVHSSSCCVKCDSISDKRKLPYNDDNKYNNIDVCHYDSRVPNDHRLSTTTAVGHDSAGLAGGGKNGLTGSFSADFNKRPFNK</sequence>
<organism evidence="4">
    <name type="scientific">Soboliphyme baturini</name>
    <dbReference type="NCBI Taxonomy" id="241478"/>
    <lineage>
        <taxon>Eukaryota</taxon>
        <taxon>Metazoa</taxon>
        <taxon>Ecdysozoa</taxon>
        <taxon>Nematoda</taxon>
        <taxon>Enoplea</taxon>
        <taxon>Dorylaimia</taxon>
        <taxon>Dioctophymatida</taxon>
        <taxon>Dioctophymatoidea</taxon>
        <taxon>Soboliphymatidae</taxon>
        <taxon>Soboliphyme</taxon>
    </lineage>
</organism>
<accession>A0A183IV62</accession>
<reference evidence="2 3" key="2">
    <citation type="submission" date="2018-11" db="EMBL/GenBank/DDBJ databases">
        <authorList>
            <consortium name="Pathogen Informatics"/>
        </authorList>
    </citation>
    <scope>NUCLEOTIDE SEQUENCE [LARGE SCALE GENOMIC DNA]</scope>
</reference>
<evidence type="ECO:0000313" key="4">
    <source>
        <dbReference type="WBParaSite" id="SBAD_0000779401-mRNA-1"/>
    </source>
</evidence>
<dbReference type="AlphaFoldDB" id="A0A183IV62"/>
<dbReference type="WBParaSite" id="SBAD_0000779401-mRNA-1">
    <property type="protein sequence ID" value="SBAD_0000779401-mRNA-1"/>
    <property type="gene ID" value="SBAD_0000779401"/>
</dbReference>
<evidence type="ECO:0000256" key="1">
    <source>
        <dbReference type="SAM" id="MobiDB-lite"/>
    </source>
</evidence>
<gene>
    <name evidence="2" type="ORF">SBAD_LOCUS7509</name>
</gene>
<keyword evidence="3" id="KW-1185">Reference proteome</keyword>
<dbReference type="Proteomes" id="UP000270296">
    <property type="component" value="Unassembled WGS sequence"/>
</dbReference>
<evidence type="ECO:0000313" key="3">
    <source>
        <dbReference type="Proteomes" id="UP000270296"/>
    </source>
</evidence>
<reference evidence="4" key="1">
    <citation type="submission" date="2016-06" db="UniProtKB">
        <authorList>
            <consortium name="WormBaseParasite"/>
        </authorList>
    </citation>
    <scope>IDENTIFICATION</scope>
</reference>
<feature type="region of interest" description="Disordered" evidence="1">
    <location>
        <begin position="123"/>
        <end position="175"/>
    </location>
</feature>
<proteinExistence type="predicted"/>
<protein>
    <submittedName>
        <fullName evidence="4">Protein kinase domain-containing protein</fullName>
    </submittedName>
</protein>
<dbReference type="EMBL" id="UZAM01010691">
    <property type="protein sequence ID" value="VDP13361.1"/>
    <property type="molecule type" value="Genomic_DNA"/>
</dbReference>